<comment type="caution">
    <text evidence="2">The sequence shown here is derived from an EMBL/GenBank/DDBJ whole genome shotgun (WGS) entry which is preliminary data.</text>
</comment>
<keyword evidence="1" id="KW-0472">Membrane</keyword>
<gene>
    <name evidence="2" type="ORF">BXZ70DRAFT_767720</name>
</gene>
<reference evidence="2" key="1">
    <citation type="journal article" date="2021" name="New Phytol.">
        <title>Evolutionary innovations through gain and loss of genes in the ectomycorrhizal Boletales.</title>
        <authorList>
            <person name="Wu G."/>
            <person name="Miyauchi S."/>
            <person name="Morin E."/>
            <person name="Kuo A."/>
            <person name="Drula E."/>
            <person name="Varga T."/>
            <person name="Kohler A."/>
            <person name="Feng B."/>
            <person name="Cao Y."/>
            <person name="Lipzen A."/>
            <person name="Daum C."/>
            <person name="Hundley H."/>
            <person name="Pangilinan J."/>
            <person name="Johnson J."/>
            <person name="Barry K."/>
            <person name="LaButti K."/>
            <person name="Ng V."/>
            <person name="Ahrendt S."/>
            <person name="Min B."/>
            <person name="Choi I.G."/>
            <person name="Park H."/>
            <person name="Plett J.M."/>
            <person name="Magnuson J."/>
            <person name="Spatafora J.W."/>
            <person name="Nagy L.G."/>
            <person name="Henrissat B."/>
            <person name="Grigoriev I.V."/>
            <person name="Yang Z.L."/>
            <person name="Xu J."/>
            <person name="Martin F.M."/>
        </authorList>
    </citation>
    <scope>NUCLEOTIDE SEQUENCE</scope>
    <source>
        <strain evidence="2">KKN 215</strain>
    </source>
</reference>
<sequence length="342" mass="38058">MYILTFWILNGAGRNRRTSYGMMLAGATLLISSTAFFGLNITRLILGIVVYGPRSEKGVEFFFADVTETSFIIKSVLENLQTIVFDAIFRCWEVWNRWWVAAGPALGWLGIIGVCCPHPRSRFAIKNTVLTLSIGTNQALFYAKHTAGNIFDKSTGRWITGIYVTTLIVNLSATGLLALRIYLVHRKSVQYLSCSNLKVIMRIVLESGAIYSAMITCGMITFVLHSRGVYVIFDMLSPTMSIAFNLIIVRIGFISDERLISRFPHLPQSERGQPSTIHFGRRSSDMRTETYKTGLESRSLAIELTQYTVGDDVSTTGKAGLARTLSEVEAGTESSPTPYFHS</sequence>
<feature type="transmembrane region" description="Helical" evidence="1">
    <location>
        <begin position="230"/>
        <end position="253"/>
    </location>
</feature>
<feature type="transmembrane region" description="Helical" evidence="1">
    <location>
        <begin position="203"/>
        <end position="224"/>
    </location>
</feature>
<evidence type="ECO:0000313" key="3">
    <source>
        <dbReference type="Proteomes" id="UP000813824"/>
    </source>
</evidence>
<organism evidence="2 3">
    <name type="scientific">Cristinia sonorae</name>
    <dbReference type="NCBI Taxonomy" id="1940300"/>
    <lineage>
        <taxon>Eukaryota</taxon>
        <taxon>Fungi</taxon>
        <taxon>Dikarya</taxon>
        <taxon>Basidiomycota</taxon>
        <taxon>Agaricomycotina</taxon>
        <taxon>Agaricomycetes</taxon>
        <taxon>Agaricomycetidae</taxon>
        <taxon>Agaricales</taxon>
        <taxon>Pleurotineae</taxon>
        <taxon>Stephanosporaceae</taxon>
        <taxon>Cristinia</taxon>
    </lineage>
</organism>
<dbReference type="AlphaFoldDB" id="A0A8K0XRZ9"/>
<protein>
    <submittedName>
        <fullName evidence="2">Uncharacterized protein</fullName>
    </submittedName>
</protein>
<feature type="transmembrane region" description="Helical" evidence="1">
    <location>
        <begin position="98"/>
        <end position="116"/>
    </location>
</feature>
<feature type="transmembrane region" description="Helical" evidence="1">
    <location>
        <begin position="162"/>
        <end position="183"/>
    </location>
</feature>
<dbReference type="OrthoDB" id="3354175at2759"/>
<accession>A0A8K0XRZ9</accession>
<feature type="transmembrane region" description="Helical" evidence="1">
    <location>
        <begin position="21"/>
        <end position="51"/>
    </location>
</feature>
<evidence type="ECO:0000256" key="1">
    <source>
        <dbReference type="SAM" id="Phobius"/>
    </source>
</evidence>
<keyword evidence="1" id="KW-1133">Transmembrane helix</keyword>
<proteinExistence type="predicted"/>
<keyword evidence="1" id="KW-0812">Transmembrane</keyword>
<dbReference type="EMBL" id="JAEVFJ010000008">
    <property type="protein sequence ID" value="KAH8103029.1"/>
    <property type="molecule type" value="Genomic_DNA"/>
</dbReference>
<feature type="transmembrane region" description="Helical" evidence="1">
    <location>
        <begin position="123"/>
        <end position="142"/>
    </location>
</feature>
<keyword evidence="3" id="KW-1185">Reference proteome</keyword>
<evidence type="ECO:0000313" key="2">
    <source>
        <dbReference type="EMBL" id="KAH8103029.1"/>
    </source>
</evidence>
<name>A0A8K0XRZ9_9AGAR</name>
<dbReference type="Proteomes" id="UP000813824">
    <property type="component" value="Unassembled WGS sequence"/>
</dbReference>